<dbReference type="Gene3D" id="3.40.190.10">
    <property type="entry name" value="Periplasmic binding protein-like II"/>
    <property type="match status" value="2"/>
</dbReference>
<keyword evidence="2" id="KW-1185">Reference proteome</keyword>
<dbReference type="RefSeq" id="WP_186953945.1">
    <property type="nucleotide sequence ID" value="NZ_JACOFX010000005.1"/>
</dbReference>
<evidence type="ECO:0000313" key="2">
    <source>
        <dbReference type="Proteomes" id="UP000646911"/>
    </source>
</evidence>
<proteinExistence type="predicted"/>
<name>A0ABR6Z9F6_9BURK</name>
<protein>
    <submittedName>
        <fullName evidence="1">Transporter substrate-binding domain-containing protein</fullName>
    </submittedName>
</protein>
<dbReference type="PANTHER" id="PTHR35936:SF25">
    <property type="entry name" value="ABC TRANSPORTER SUBSTRATE-BINDING PROTEIN"/>
    <property type="match status" value="1"/>
</dbReference>
<reference evidence="1 2" key="1">
    <citation type="submission" date="2020-08" db="EMBL/GenBank/DDBJ databases">
        <title>Novel species isolated from subtropical streams in China.</title>
        <authorList>
            <person name="Lu H."/>
        </authorList>
    </citation>
    <scope>NUCLEOTIDE SEQUENCE [LARGE SCALE GENOMIC DNA]</scope>
    <source>
        <strain evidence="1 2">NL8W</strain>
    </source>
</reference>
<accession>A0ABR6Z9F6</accession>
<dbReference type="PANTHER" id="PTHR35936">
    <property type="entry name" value="MEMBRANE-BOUND LYTIC MUREIN TRANSGLYCOSYLASE F"/>
    <property type="match status" value="1"/>
</dbReference>
<dbReference type="SUPFAM" id="SSF53850">
    <property type="entry name" value="Periplasmic binding protein-like II"/>
    <property type="match status" value="1"/>
</dbReference>
<dbReference type="Proteomes" id="UP000646911">
    <property type="component" value="Unassembled WGS sequence"/>
</dbReference>
<evidence type="ECO:0000313" key="1">
    <source>
        <dbReference type="EMBL" id="MBC3908400.1"/>
    </source>
</evidence>
<sequence length="274" mass="30468">MKFQTHTAVLRIILFAGLAAFSALTFAGCSRVINVPVAPTGRSVIVNGEQIDGIYPDILRSLMEKDNCKFALSAVPRARMELMFETGRADLLIPASRTPRRDELGIFVPMIYNRATLISIESNRPTITSLQDLLDKKDLKVALVRGYDYGTAYQDLIKELTKQGRLYLDVDPVSVARLLKAGISDVTIMAPSILAGAIMEDGRVQDMLDKLRFESIPELPWGDSGAYISKKSLNMEDSAALKDMLEQVAKSGVVWKSFQRYYPAHVLKEGIRPR</sequence>
<dbReference type="EMBL" id="JACOFX010000005">
    <property type="protein sequence ID" value="MBC3908400.1"/>
    <property type="molecule type" value="Genomic_DNA"/>
</dbReference>
<dbReference type="PROSITE" id="PS51257">
    <property type="entry name" value="PROKAR_LIPOPROTEIN"/>
    <property type="match status" value="1"/>
</dbReference>
<gene>
    <name evidence="1" type="ORF">H8L47_12605</name>
</gene>
<comment type="caution">
    <text evidence="1">The sequence shown here is derived from an EMBL/GenBank/DDBJ whole genome shotgun (WGS) entry which is preliminary data.</text>
</comment>
<organism evidence="1 2">
    <name type="scientific">Undibacterium umbellatum</name>
    <dbReference type="NCBI Taxonomy" id="2762300"/>
    <lineage>
        <taxon>Bacteria</taxon>
        <taxon>Pseudomonadati</taxon>
        <taxon>Pseudomonadota</taxon>
        <taxon>Betaproteobacteria</taxon>
        <taxon>Burkholderiales</taxon>
        <taxon>Oxalobacteraceae</taxon>
        <taxon>Undibacterium</taxon>
    </lineage>
</organism>